<dbReference type="RefSeq" id="WP_057820891.1">
    <property type="nucleotide sequence ID" value="NZ_CP031598.1"/>
</dbReference>
<evidence type="ECO:0000313" key="1">
    <source>
        <dbReference type="EMBL" id="KRS15144.1"/>
    </source>
</evidence>
<evidence type="ECO:0000313" key="2">
    <source>
        <dbReference type="Proteomes" id="UP000051401"/>
    </source>
</evidence>
<organism evidence="1 2">
    <name type="scientific">Roseovarius indicus</name>
    <dbReference type="NCBI Taxonomy" id="540747"/>
    <lineage>
        <taxon>Bacteria</taxon>
        <taxon>Pseudomonadati</taxon>
        <taxon>Pseudomonadota</taxon>
        <taxon>Alphaproteobacteria</taxon>
        <taxon>Rhodobacterales</taxon>
        <taxon>Roseobacteraceae</taxon>
        <taxon>Roseovarius</taxon>
    </lineage>
</organism>
<dbReference type="EMBL" id="LAXI01000027">
    <property type="protein sequence ID" value="KRS15144.1"/>
    <property type="molecule type" value="Genomic_DNA"/>
</dbReference>
<dbReference type="Proteomes" id="UP000051401">
    <property type="component" value="Unassembled WGS sequence"/>
</dbReference>
<dbReference type="AlphaFoldDB" id="A0A0T5P1X2"/>
<keyword evidence="2" id="KW-1185">Reference proteome</keyword>
<comment type="caution">
    <text evidence="1">The sequence shown here is derived from an EMBL/GenBank/DDBJ whole genome shotgun (WGS) entry which is preliminary data.</text>
</comment>
<name>A0A0T5P1X2_9RHOB</name>
<accession>A0A0T5P1X2</accession>
<dbReference type="PATRIC" id="fig|540747.5.peg.3438"/>
<gene>
    <name evidence="1" type="ORF">XM52_25405</name>
</gene>
<sequence length="76" mass="8099">MAAPFSARKTGKKTGVFLPGIFENSGARAVAVCRRRNRVAGRCGGRRKIGIFRVGILENSDAFGESIFGKMKPGVA</sequence>
<proteinExistence type="predicted"/>
<reference evidence="1 2" key="1">
    <citation type="submission" date="2015-04" db="EMBL/GenBank/DDBJ databases">
        <title>The draft genome sequence of Roseovarius indicus B108T.</title>
        <authorList>
            <person name="Li G."/>
            <person name="Lai Q."/>
            <person name="Shao Z."/>
            <person name="Yan P."/>
        </authorList>
    </citation>
    <scope>NUCLEOTIDE SEQUENCE [LARGE SCALE GENOMIC DNA]</scope>
    <source>
        <strain evidence="1 2">B108</strain>
    </source>
</reference>
<protein>
    <submittedName>
        <fullName evidence="1">Uncharacterized protein</fullName>
    </submittedName>
</protein>